<dbReference type="EMBL" id="JAWDJX010000006">
    <property type="protein sequence ID" value="KAK3056278.1"/>
    <property type="molecule type" value="Genomic_DNA"/>
</dbReference>
<dbReference type="InterPro" id="IPR013942">
    <property type="entry name" value="Mediator_Med19_fun"/>
</dbReference>
<feature type="compositionally biased region" description="Basic and acidic residues" evidence="10">
    <location>
        <begin position="110"/>
        <end position="124"/>
    </location>
</feature>
<evidence type="ECO:0000256" key="8">
    <source>
        <dbReference type="ARBA" id="ARBA00032018"/>
    </source>
</evidence>
<feature type="compositionally biased region" description="Basic and acidic residues" evidence="10">
    <location>
        <begin position="9"/>
        <end position="20"/>
    </location>
</feature>
<dbReference type="GO" id="GO:0003712">
    <property type="term" value="F:transcription coregulator activity"/>
    <property type="evidence" value="ECO:0007669"/>
    <property type="project" value="InterPro"/>
</dbReference>
<name>A0AAJ0GF09_9PEZI</name>
<reference evidence="11" key="1">
    <citation type="submission" date="2023-04" db="EMBL/GenBank/DDBJ databases">
        <title>Black Yeasts Isolated from many extreme environments.</title>
        <authorList>
            <person name="Coleine C."/>
            <person name="Stajich J.E."/>
            <person name="Selbmann L."/>
        </authorList>
    </citation>
    <scope>NUCLEOTIDE SEQUENCE</scope>
    <source>
        <strain evidence="11">CCFEE 5312</strain>
    </source>
</reference>
<dbReference type="AlphaFoldDB" id="A0AAJ0GF09"/>
<feature type="compositionally biased region" description="Low complexity" evidence="10">
    <location>
        <begin position="26"/>
        <end position="42"/>
    </location>
</feature>
<evidence type="ECO:0000256" key="1">
    <source>
        <dbReference type="ARBA" id="ARBA00004123"/>
    </source>
</evidence>
<evidence type="ECO:0000256" key="9">
    <source>
        <dbReference type="RuleBase" id="RU364151"/>
    </source>
</evidence>
<feature type="region of interest" description="Disordered" evidence="10">
    <location>
        <begin position="490"/>
        <end position="525"/>
    </location>
</feature>
<evidence type="ECO:0000256" key="5">
    <source>
        <dbReference type="ARBA" id="ARBA00023159"/>
    </source>
</evidence>
<keyword evidence="7 9" id="KW-0539">Nucleus</keyword>
<evidence type="ECO:0000256" key="2">
    <source>
        <dbReference type="ARBA" id="ARBA00009259"/>
    </source>
</evidence>
<feature type="compositionally biased region" description="Low complexity" evidence="10">
    <location>
        <begin position="502"/>
        <end position="518"/>
    </location>
</feature>
<evidence type="ECO:0000313" key="11">
    <source>
        <dbReference type="EMBL" id="KAK3056278.1"/>
    </source>
</evidence>
<accession>A0AAJ0GF09</accession>
<evidence type="ECO:0000256" key="7">
    <source>
        <dbReference type="ARBA" id="ARBA00023242"/>
    </source>
</evidence>
<organism evidence="11 12">
    <name type="scientific">Extremus antarcticus</name>
    <dbReference type="NCBI Taxonomy" id="702011"/>
    <lineage>
        <taxon>Eukaryota</taxon>
        <taxon>Fungi</taxon>
        <taxon>Dikarya</taxon>
        <taxon>Ascomycota</taxon>
        <taxon>Pezizomycotina</taxon>
        <taxon>Dothideomycetes</taxon>
        <taxon>Dothideomycetidae</taxon>
        <taxon>Mycosphaerellales</taxon>
        <taxon>Extremaceae</taxon>
        <taxon>Extremus</taxon>
    </lineage>
</organism>
<evidence type="ECO:0000256" key="6">
    <source>
        <dbReference type="ARBA" id="ARBA00023163"/>
    </source>
</evidence>
<dbReference type="Proteomes" id="UP001271007">
    <property type="component" value="Unassembled WGS sequence"/>
</dbReference>
<comment type="similarity">
    <text evidence="2 9">Belongs to the Mediator complex subunit 19 family.</text>
</comment>
<evidence type="ECO:0000256" key="4">
    <source>
        <dbReference type="ARBA" id="ARBA00023015"/>
    </source>
</evidence>
<keyword evidence="5 9" id="KW-0010">Activator</keyword>
<sequence length="525" mass="55267">MSTPTPLKRPGEDLVDERGAAKKARTSAPTPSASPPATTTTADTKHRPATPPRSAPQLPGLGMQQGSNSGGGSVTFPTPPSTAGLHGHTMASGAGSEGGDVESEQPTPTESEHRRTDHERKEEEQQPITAPVAPPPAKVLYKLHTEPIPPSIVPGSANLLSLYDLTNVQASVARVDPVTGEKINKLRKHYAGKVKSLGLDGKNKPLKKELELQGLLDPAWDIELPDGRTLWQDQRGDALLETEDDGEMAMAKLDLAFGGIREGQMPKKEHEHWRSELGLDDLPAPTATANALGAAKQPPAPAIGRAPTGTSAFLAKTAPSRNSAPSSPSRLGARPERSGKKRRYDESSYEGYDQEDGYSTGGVDDTGGRRASGGGGKRQKRKRAPAVKRLPPSPQLVRIRENLAGFPLARPVEASEAAPETGSEASGEISDVSTPPSPAARSSPARSSPSDQLARLRTNLALLGPSRAGDGEASGEFSHVITCIISPQNIRLHTPSSESQDFPTNTSPTFPNPSSSSSMVGVRSS</sequence>
<comment type="subunit">
    <text evidence="9">Component of the Mediator complex.</text>
</comment>
<feature type="compositionally biased region" description="Basic and acidic residues" evidence="10">
    <location>
        <begin position="333"/>
        <end position="346"/>
    </location>
</feature>
<evidence type="ECO:0000256" key="3">
    <source>
        <dbReference type="ARBA" id="ARBA00019615"/>
    </source>
</evidence>
<proteinExistence type="inferred from homology"/>
<comment type="function">
    <text evidence="9">Component of the Mediator complex, a coactivator involved in the regulated transcription of nearly all RNA polymerase II-dependent genes. Mediator functions as a bridge to convey information from gene-specific regulatory proteins to the basal RNA polymerase II transcription machinery. Mediator is recruited to promoters by direct interactions with regulatory proteins and serves as a scaffold for the assembly of a functional preinitiation complex with RNA polymerase II and the general transcription factors.</text>
</comment>
<evidence type="ECO:0000256" key="10">
    <source>
        <dbReference type="SAM" id="MobiDB-lite"/>
    </source>
</evidence>
<feature type="compositionally biased region" description="Low complexity" evidence="10">
    <location>
        <begin position="318"/>
        <end position="330"/>
    </location>
</feature>
<protein>
    <recommendedName>
        <fullName evidence="3 9">Mediator of RNA polymerase II transcription subunit 19</fullName>
    </recommendedName>
    <alternativeName>
        <fullName evidence="8 9">Mediator complex subunit 19</fullName>
    </alternativeName>
</protein>
<feature type="region of interest" description="Disordered" evidence="10">
    <location>
        <begin position="293"/>
        <end position="459"/>
    </location>
</feature>
<keyword evidence="12" id="KW-1185">Reference proteome</keyword>
<dbReference type="Pfam" id="PF08633">
    <property type="entry name" value="Rox3"/>
    <property type="match status" value="1"/>
</dbReference>
<feature type="compositionally biased region" description="Polar residues" evidence="10">
    <location>
        <begin position="490"/>
        <end position="501"/>
    </location>
</feature>
<feature type="compositionally biased region" description="Low complexity" evidence="10">
    <location>
        <begin position="439"/>
        <end position="450"/>
    </location>
</feature>
<comment type="caution">
    <text evidence="11">The sequence shown here is derived from an EMBL/GenBank/DDBJ whole genome shotgun (WGS) entry which is preliminary data.</text>
</comment>
<evidence type="ECO:0000313" key="12">
    <source>
        <dbReference type="Proteomes" id="UP001271007"/>
    </source>
</evidence>
<dbReference type="GO" id="GO:0016592">
    <property type="term" value="C:mediator complex"/>
    <property type="evidence" value="ECO:0007669"/>
    <property type="project" value="InterPro"/>
</dbReference>
<comment type="subcellular location">
    <subcellularLocation>
        <location evidence="1 9">Nucleus</location>
    </subcellularLocation>
</comment>
<feature type="compositionally biased region" description="Basic residues" evidence="10">
    <location>
        <begin position="377"/>
        <end position="386"/>
    </location>
</feature>
<dbReference type="GO" id="GO:0006357">
    <property type="term" value="P:regulation of transcription by RNA polymerase II"/>
    <property type="evidence" value="ECO:0007669"/>
    <property type="project" value="InterPro"/>
</dbReference>
<keyword evidence="4 9" id="KW-0805">Transcription regulation</keyword>
<feature type="region of interest" description="Disordered" evidence="10">
    <location>
        <begin position="1"/>
        <end position="138"/>
    </location>
</feature>
<keyword evidence="6 9" id="KW-0804">Transcription</keyword>
<gene>
    <name evidence="9" type="primary">MED19</name>
    <name evidence="11" type="ORF">LTR09_002785</name>
</gene>